<evidence type="ECO:0000259" key="12">
    <source>
        <dbReference type="PROSITE" id="PS50113"/>
    </source>
</evidence>
<dbReference type="Gene3D" id="3.30.565.10">
    <property type="entry name" value="Histidine kinase-like ATPase, C-terminal domain"/>
    <property type="match status" value="1"/>
</dbReference>
<dbReference type="GO" id="GO:0000155">
    <property type="term" value="F:phosphorelay sensor kinase activity"/>
    <property type="evidence" value="ECO:0007669"/>
    <property type="project" value="InterPro"/>
</dbReference>
<accession>A0A830E7N6</accession>
<keyword evidence="14" id="KW-1185">Reference proteome</keyword>
<name>A0A830E7N6_9EURY</name>
<evidence type="ECO:0000259" key="9">
    <source>
        <dbReference type="PROSITE" id="PS50109"/>
    </source>
</evidence>
<dbReference type="Proteomes" id="UP000653099">
    <property type="component" value="Unassembled WGS sequence"/>
</dbReference>
<dbReference type="PROSITE" id="PS50109">
    <property type="entry name" value="HIS_KIN"/>
    <property type="match status" value="1"/>
</dbReference>
<dbReference type="InterPro" id="IPR003018">
    <property type="entry name" value="GAF"/>
</dbReference>
<dbReference type="PANTHER" id="PTHR43711:SF1">
    <property type="entry name" value="HISTIDINE KINASE 1"/>
    <property type="match status" value="1"/>
</dbReference>
<dbReference type="InterPro" id="IPR011006">
    <property type="entry name" value="CheY-like_superfamily"/>
</dbReference>
<dbReference type="InterPro" id="IPR035965">
    <property type="entry name" value="PAS-like_dom_sf"/>
</dbReference>
<dbReference type="SMART" id="SM00065">
    <property type="entry name" value="GAF"/>
    <property type="match status" value="1"/>
</dbReference>
<proteinExistence type="predicted"/>
<dbReference type="InterPro" id="IPR001789">
    <property type="entry name" value="Sig_transdc_resp-reg_receiver"/>
</dbReference>
<evidence type="ECO:0000256" key="5">
    <source>
        <dbReference type="ARBA" id="ARBA00022777"/>
    </source>
</evidence>
<dbReference type="InterPro" id="IPR000014">
    <property type="entry name" value="PAS"/>
</dbReference>
<dbReference type="InterPro" id="IPR036097">
    <property type="entry name" value="HisK_dim/P_sf"/>
</dbReference>
<keyword evidence="3 7" id="KW-0597">Phosphoprotein</keyword>
<evidence type="ECO:0000256" key="7">
    <source>
        <dbReference type="PROSITE-ProRule" id="PRU00169"/>
    </source>
</evidence>
<dbReference type="InterPro" id="IPR036890">
    <property type="entry name" value="HATPase_C_sf"/>
</dbReference>
<dbReference type="CDD" id="cd00075">
    <property type="entry name" value="HATPase"/>
    <property type="match status" value="1"/>
</dbReference>
<reference evidence="13" key="2">
    <citation type="submission" date="2020-09" db="EMBL/GenBank/DDBJ databases">
        <authorList>
            <person name="Sun Q."/>
            <person name="Ohkuma M."/>
        </authorList>
    </citation>
    <scope>NUCLEOTIDE SEQUENCE</scope>
    <source>
        <strain evidence="13">JCM 14359</strain>
    </source>
</reference>
<evidence type="ECO:0000259" key="11">
    <source>
        <dbReference type="PROSITE" id="PS50112"/>
    </source>
</evidence>
<feature type="domain" description="Response regulatory" evidence="10">
    <location>
        <begin position="1"/>
        <end position="113"/>
    </location>
</feature>
<keyword evidence="5" id="KW-0418">Kinase</keyword>
<organism evidence="13 14">
    <name type="scientific">Halobellus salinus</name>
    <dbReference type="NCBI Taxonomy" id="931585"/>
    <lineage>
        <taxon>Archaea</taxon>
        <taxon>Methanobacteriati</taxon>
        <taxon>Methanobacteriota</taxon>
        <taxon>Stenosarchaea group</taxon>
        <taxon>Halobacteria</taxon>
        <taxon>Halobacteriales</taxon>
        <taxon>Haloferacaceae</taxon>
        <taxon>Halobellus</taxon>
    </lineage>
</organism>
<dbReference type="SUPFAM" id="SSF55874">
    <property type="entry name" value="ATPase domain of HSP90 chaperone/DNA topoisomerase II/histidine kinase"/>
    <property type="match status" value="1"/>
</dbReference>
<dbReference type="PROSITE" id="PS50113">
    <property type="entry name" value="PAC"/>
    <property type="match status" value="1"/>
</dbReference>
<feature type="modified residue" description="4-aspartylphosphate" evidence="7">
    <location>
        <position position="48"/>
    </location>
</feature>
<dbReference type="Gene3D" id="3.40.50.2300">
    <property type="match status" value="1"/>
</dbReference>
<dbReference type="Gene3D" id="1.10.287.130">
    <property type="match status" value="1"/>
</dbReference>
<dbReference type="SUPFAM" id="SSF55785">
    <property type="entry name" value="PYP-like sensor domain (PAS domain)"/>
    <property type="match status" value="2"/>
</dbReference>
<dbReference type="NCBIfam" id="TIGR00229">
    <property type="entry name" value="sensory_box"/>
    <property type="match status" value="1"/>
</dbReference>
<dbReference type="InterPro" id="IPR050736">
    <property type="entry name" value="Sensor_HK_Regulatory"/>
</dbReference>
<gene>
    <name evidence="13" type="ORF">GCM10008995_04960</name>
</gene>
<protein>
    <recommendedName>
        <fullName evidence="2">histidine kinase</fullName>
        <ecNumber evidence="2">2.7.13.3</ecNumber>
    </recommendedName>
</protein>
<dbReference type="PRINTS" id="PR00344">
    <property type="entry name" value="BCTRLSENSOR"/>
</dbReference>
<dbReference type="EMBL" id="BMOC01000002">
    <property type="protein sequence ID" value="GGI98077.1"/>
    <property type="molecule type" value="Genomic_DNA"/>
</dbReference>
<dbReference type="InterPro" id="IPR029016">
    <property type="entry name" value="GAF-like_dom_sf"/>
</dbReference>
<keyword evidence="6" id="KW-0902">Two-component regulatory system</keyword>
<feature type="domain" description="PAS" evidence="11">
    <location>
        <begin position="128"/>
        <end position="197"/>
    </location>
</feature>
<dbReference type="Pfam" id="PF00512">
    <property type="entry name" value="HisKA"/>
    <property type="match status" value="1"/>
</dbReference>
<evidence type="ECO:0000256" key="1">
    <source>
        <dbReference type="ARBA" id="ARBA00000085"/>
    </source>
</evidence>
<comment type="caution">
    <text evidence="13">The sequence shown here is derived from an EMBL/GenBank/DDBJ whole genome shotgun (WGS) entry which is preliminary data.</text>
</comment>
<comment type="catalytic activity">
    <reaction evidence="1">
        <text>ATP + protein L-histidine = ADP + protein N-phospho-L-histidine.</text>
        <dbReference type="EC" id="2.7.13.3"/>
    </reaction>
</comment>
<feature type="domain" description="Histidine kinase" evidence="9">
    <location>
        <begin position="552"/>
        <end position="764"/>
    </location>
</feature>
<evidence type="ECO:0000259" key="10">
    <source>
        <dbReference type="PROSITE" id="PS50110"/>
    </source>
</evidence>
<dbReference type="SUPFAM" id="SSF52172">
    <property type="entry name" value="CheY-like"/>
    <property type="match status" value="1"/>
</dbReference>
<dbReference type="SMART" id="SM00091">
    <property type="entry name" value="PAS"/>
    <property type="match status" value="2"/>
</dbReference>
<keyword evidence="4" id="KW-0808">Transferase</keyword>
<dbReference type="Pfam" id="PF02518">
    <property type="entry name" value="HATPase_c"/>
    <property type="match status" value="1"/>
</dbReference>
<feature type="domain" description="PAC" evidence="12">
    <location>
        <begin position="195"/>
        <end position="253"/>
    </location>
</feature>
<evidence type="ECO:0000313" key="13">
    <source>
        <dbReference type="EMBL" id="GGI98077.1"/>
    </source>
</evidence>
<dbReference type="RefSeq" id="WP_188785809.1">
    <property type="nucleotide sequence ID" value="NZ_BMOC01000002.1"/>
</dbReference>
<evidence type="ECO:0000256" key="6">
    <source>
        <dbReference type="ARBA" id="ARBA00023012"/>
    </source>
</evidence>
<dbReference type="PANTHER" id="PTHR43711">
    <property type="entry name" value="TWO-COMPONENT HISTIDINE KINASE"/>
    <property type="match status" value="1"/>
</dbReference>
<dbReference type="SUPFAM" id="SSF55781">
    <property type="entry name" value="GAF domain-like"/>
    <property type="match status" value="1"/>
</dbReference>
<dbReference type="SMART" id="SM00388">
    <property type="entry name" value="HisKA"/>
    <property type="match status" value="1"/>
</dbReference>
<dbReference type="Pfam" id="PF00072">
    <property type="entry name" value="Response_reg"/>
    <property type="match status" value="1"/>
</dbReference>
<evidence type="ECO:0000256" key="2">
    <source>
        <dbReference type="ARBA" id="ARBA00012438"/>
    </source>
</evidence>
<dbReference type="Gene3D" id="3.30.450.20">
    <property type="entry name" value="PAS domain"/>
    <property type="match status" value="2"/>
</dbReference>
<dbReference type="SMART" id="SM00387">
    <property type="entry name" value="HATPase_c"/>
    <property type="match status" value="1"/>
</dbReference>
<dbReference type="CDD" id="cd00130">
    <property type="entry name" value="PAS"/>
    <property type="match status" value="1"/>
</dbReference>
<dbReference type="AlphaFoldDB" id="A0A830E7N6"/>
<evidence type="ECO:0000313" key="14">
    <source>
        <dbReference type="Proteomes" id="UP000653099"/>
    </source>
</evidence>
<dbReference type="Pfam" id="PF08448">
    <property type="entry name" value="PAS_4"/>
    <property type="match status" value="2"/>
</dbReference>
<dbReference type="InterPro" id="IPR005467">
    <property type="entry name" value="His_kinase_dom"/>
</dbReference>
<reference evidence="13" key="1">
    <citation type="journal article" date="2014" name="Int. J. Syst. Evol. Microbiol.">
        <title>Complete genome sequence of Corynebacterium casei LMG S-19264T (=DSM 44701T), isolated from a smear-ripened cheese.</title>
        <authorList>
            <consortium name="US DOE Joint Genome Institute (JGI-PGF)"/>
            <person name="Walter F."/>
            <person name="Albersmeier A."/>
            <person name="Kalinowski J."/>
            <person name="Ruckert C."/>
        </authorList>
    </citation>
    <scope>NUCLEOTIDE SEQUENCE</scope>
    <source>
        <strain evidence="13">JCM 14359</strain>
    </source>
</reference>
<dbReference type="OrthoDB" id="8127at2157"/>
<dbReference type="CDD" id="cd00082">
    <property type="entry name" value="HisKA"/>
    <property type="match status" value="1"/>
</dbReference>
<feature type="region of interest" description="Disordered" evidence="8">
    <location>
        <begin position="662"/>
        <end position="689"/>
    </location>
</feature>
<sequence>MDDDPEFTDLTASFLRKSEPTFAISTSTDPGEALEQFRESAFDCVVSDHNMPGATGLEFLEQIREIDPDVPFILFTGGGSETIASRAVSAGVTDYLQKSAGTDQYAVLANRIRNAVETYRSRRALSESQERLSRFIDQSPLGTIEYDETFTIVRVNDAACEVLGYEPGELVGGSWAPFVPEDEELEVAAVERGLRENQAGFHNVNDIVTKDGERRRTAWYNRVVTDDDGEVITIFAQFEDVTDAHERQQKLKEQDVLESTLFETLPVGVLAEDADRRVIRINDRLLDLFGLEWDPDDVVGADCEAFAAELADRFADADRFVDRIERVTDEREPVWNEELVLGSGDALERSYRPIELPNGPGHLWVYYDVSDRRMRERRLEALNETAGELMAAETREEVAEIGVEAADSVLGLDLNAIHLFEPGTGLVPVAGTEAGRELIGPLPTFSEGDSIAWRVYETGEPASLDDVRTDPDRYNHDTPVRGELCLPLGDYGVLIAGSPTTGAFDRSDEVLGEVLATALVAALEQVDRTDRLRERERRLTRQNARLEEFASVVSHDLRNPLNVADGRLELARAESDSEHLTAVSRAHDRMAELIDELLTLTRECDTQIDLTPVGLESIARTCWGNVDTGSARIDIRTDRTVRADGTRLKRLLENLLRNAVEHGSANPRSDGRGGAVEHGSTGRRTDADGNGVEIAVGALNGGFYVEDNGPGIPPENRGSVFEYGYSTDPNGTGLGLAIVKQCAEVHGWDVGVTTGDSGARFEITGVDVVGSLGTDSGDG</sequence>
<dbReference type="InterPro" id="IPR003661">
    <property type="entry name" value="HisK_dim/P_dom"/>
</dbReference>
<dbReference type="Gene3D" id="3.30.450.40">
    <property type="match status" value="1"/>
</dbReference>
<evidence type="ECO:0000256" key="3">
    <source>
        <dbReference type="ARBA" id="ARBA00022553"/>
    </source>
</evidence>
<evidence type="ECO:0000256" key="4">
    <source>
        <dbReference type="ARBA" id="ARBA00022679"/>
    </source>
</evidence>
<dbReference type="InterPro" id="IPR013656">
    <property type="entry name" value="PAS_4"/>
</dbReference>
<evidence type="ECO:0000256" key="8">
    <source>
        <dbReference type="SAM" id="MobiDB-lite"/>
    </source>
</evidence>
<dbReference type="Pfam" id="PF13185">
    <property type="entry name" value="GAF_2"/>
    <property type="match status" value="1"/>
</dbReference>
<dbReference type="SMART" id="SM00448">
    <property type="entry name" value="REC"/>
    <property type="match status" value="1"/>
</dbReference>
<dbReference type="PROSITE" id="PS50112">
    <property type="entry name" value="PAS"/>
    <property type="match status" value="1"/>
</dbReference>
<dbReference type="InterPro" id="IPR003594">
    <property type="entry name" value="HATPase_dom"/>
</dbReference>
<dbReference type="EC" id="2.7.13.3" evidence="2"/>
<dbReference type="PROSITE" id="PS50110">
    <property type="entry name" value="RESPONSE_REGULATORY"/>
    <property type="match status" value="1"/>
</dbReference>
<dbReference type="SUPFAM" id="SSF47384">
    <property type="entry name" value="Homodimeric domain of signal transducing histidine kinase"/>
    <property type="match status" value="1"/>
</dbReference>
<dbReference type="InterPro" id="IPR000700">
    <property type="entry name" value="PAS-assoc_C"/>
</dbReference>
<dbReference type="InterPro" id="IPR004358">
    <property type="entry name" value="Sig_transdc_His_kin-like_C"/>
</dbReference>
<dbReference type="CDD" id="cd00156">
    <property type="entry name" value="REC"/>
    <property type="match status" value="1"/>
</dbReference>